<accession>A0A5P1EZ07</accession>
<evidence type="ECO:0000256" key="3">
    <source>
        <dbReference type="SAM" id="MobiDB-lite"/>
    </source>
</evidence>
<keyword evidence="1 2" id="KW-0694">RNA-binding</keyword>
<dbReference type="OMA" id="GHELLNY"/>
<dbReference type="GO" id="GO:0003723">
    <property type="term" value="F:RNA binding"/>
    <property type="evidence" value="ECO:0007669"/>
    <property type="project" value="UniProtKB-UniRule"/>
</dbReference>
<protein>
    <recommendedName>
        <fullName evidence="4">RRM domain-containing protein</fullName>
    </recommendedName>
</protein>
<reference evidence="6" key="1">
    <citation type="journal article" date="2017" name="Nat. Commun.">
        <title>The asparagus genome sheds light on the origin and evolution of a young Y chromosome.</title>
        <authorList>
            <person name="Harkess A."/>
            <person name="Zhou J."/>
            <person name="Xu C."/>
            <person name="Bowers J.E."/>
            <person name="Van der Hulst R."/>
            <person name="Ayyampalayam S."/>
            <person name="Mercati F."/>
            <person name="Riccardi P."/>
            <person name="McKain M.R."/>
            <person name="Kakrana A."/>
            <person name="Tang H."/>
            <person name="Ray J."/>
            <person name="Groenendijk J."/>
            <person name="Arikit S."/>
            <person name="Mathioni S.M."/>
            <person name="Nakano M."/>
            <person name="Shan H."/>
            <person name="Telgmann-Rauber A."/>
            <person name="Kanno A."/>
            <person name="Yue Z."/>
            <person name="Chen H."/>
            <person name="Li W."/>
            <person name="Chen Y."/>
            <person name="Xu X."/>
            <person name="Zhang Y."/>
            <person name="Luo S."/>
            <person name="Chen H."/>
            <person name="Gao J."/>
            <person name="Mao Z."/>
            <person name="Pires J.C."/>
            <person name="Luo M."/>
            <person name="Kudrna D."/>
            <person name="Wing R.A."/>
            <person name="Meyers B.C."/>
            <person name="Yi K."/>
            <person name="Kong H."/>
            <person name="Lavrijsen P."/>
            <person name="Sunseri F."/>
            <person name="Falavigna A."/>
            <person name="Ye Y."/>
            <person name="Leebens-Mack J.H."/>
            <person name="Chen G."/>
        </authorList>
    </citation>
    <scope>NUCLEOTIDE SEQUENCE [LARGE SCALE GENOMIC DNA]</scope>
    <source>
        <strain evidence="6">cv. DH0086</strain>
    </source>
</reference>
<dbReference type="AlphaFoldDB" id="A0A5P1EZ07"/>
<dbReference type="Gramene" id="ONK71346">
    <property type="protein sequence ID" value="ONK71346"/>
    <property type="gene ID" value="A4U43_C04F7560"/>
</dbReference>
<dbReference type="PANTHER" id="PTHR10501">
    <property type="entry name" value="U1 SMALL NUCLEAR RIBONUCLEOPROTEIN A/U2 SMALL NUCLEAR RIBONUCLEOPROTEIN B"/>
    <property type="match status" value="1"/>
</dbReference>
<dbReference type="Pfam" id="PF00076">
    <property type="entry name" value="RRM_1"/>
    <property type="match status" value="1"/>
</dbReference>
<dbReference type="EMBL" id="CM007384">
    <property type="protein sequence ID" value="ONK71346.1"/>
    <property type="molecule type" value="Genomic_DNA"/>
</dbReference>
<dbReference type="OrthoDB" id="431169at2759"/>
<evidence type="ECO:0000256" key="2">
    <source>
        <dbReference type="PROSITE-ProRule" id="PRU00176"/>
    </source>
</evidence>
<organism evidence="5 6">
    <name type="scientific">Asparagus officinalis</name>
    <name type="common">Garden asparagus</name>
    <dbReference type="NCBI Taxonomy" id="4686"/>
    <lineage>
        <taxon>Eukaryota</taxon>
        <taxon>Viridiplantae</taxon>
        <taxon>Streptophyta</taxon>
        <taxon>Embryophyta</taxon>
        <taxon>Tracheophyta</taxon>
        <taxon>Spermatophyta</taxon>
        <taxon>Magnoliopsida</taxon>
        <taxon>Liliopsida</taxon>
        <taxon>Asparagales</taxon>
        <taxon>Asparagaceae</taxon>
        <taxon>Asparagoideae</taxon>
        <taxon>Asparagus</taxon>
    </lineage>
</organism>
<dbReference type="Proteomes" id="UP000243459">
    <property type="component" value="Chromosome 4"/>
</dbReference>
<evidence type="ECO:0000256" key="1">
    <source>
        <dbReference type="ARBA" id="ARBA00022884"/>
    </source>
</evidence>
<evidence type="ECO:0000259" key="4">
    <source>
        <dbReference type="PROSITE" id="PS50102"/>
    </source>
</evidence>
<dbReference type="PROSITE" id="PS50102">
    <property type="entry name" value="RRM"/>
    <property type="match status" value="1"/>
</dbReference>
<dbReference type="Gene3D" id="3.30.70.330">
    <property type="match status" value="1"/>
</dbReference>
<dbReference type="CDD" id="cd21618">
    <property type="entry name" value="RRM_AtNSRA_like"/>
    <property type="match status" value="1"/>
</dbReference>
<dbReference type="SUPFAM" id="SSF54928">
    <property type="entry name" value="RNA-binding domain, RBD"/>
    <property type="match status" value="1"/>
</dbReference>
<evidence type="ECO:0000313" key="5">
    <source>
        <dbReference type="EMBL" id="ONK71346.1"/>
    </source>
</evidence>
<dbReference type="InterPro" id="IPR035979">
    <property type="entry name" value="RBD_domain_sf"/>
</dbReference>
<evidence type="ECO:0000313" key="6">
    <source>
        <dbReference type="Proteomes" id="UP000243459"/>
    </source>
</evidence>
<feature type="domain" description="RRM" evidence="4">
    <location>
        <begin position="122"/>
        <end position="208"/>
    </location>
</feature>
<name>A0A5P1EZ07_ASPOF</name>
<dbReference type="SMART" id="SM00360">
    <property type="entry name" value="RRM"/>
    <property type="match status" value="1"/>
</dbReference>
<sequence length="221" mass="24960">MADAGYWGRRNPLDLSPQLSKRARNDYGLPPREDERAELQTLRDSTAIGASYDRYLQTTQKRPWLCRNWDPIMNQVKTGILDPGTHGQKAFTGQFANQVPTVSAIMPAVTGQGLCLPPEASNSIFIEGLPLDSTEREVAHIFRPFLGYEETRLVKKELKHPDAEQKVFSFVDFTDAVCAMTALNALQGYKLDERKPDSLVLKLKFSRAPDPKSGYGYRRKR</sequence>
<proteinExistence type="predicted"/>
<feature type="region of interest" description="Disordered" evidence="3">
    <location>
        <begin position="13"/>
        <end position="32"/>
    </location>
</feature>
<keyword evidence="6" id="KW-1185">Reference proteome</keyword>
<dbReference type="InterPro" id="IPR012677">
    <property type="entry name" value="Nucleotide-bd_a/b_plait_sf"/>
</dbReference>
<dbReference type="InterPro" id="IPR000504">
    <property type="entry name" value="RRM_dom"/>
</dbReference>
<gene>
    <name evidence="5" type="ORF">A4U43_C04F7560</name>
</gene>